<name>A0A0E9Q190_ANGAN</name>
<dbReference type="AlphaFoldDB" id="A0A0E9Q190"/>
<reference evidence="1" key="1">
    <citation type="submission" date="2014-11" db="EMBL/GenBank/DDBJ databases">
        <authorList>
            <person name="Amaro Gonzalez C."/>
        </authorList>
    </citation>
    <scope>NUCLEOTIDE SEQUENCE</scope>
</reference>
<proteinExistence type="predicted"/>
<reference evidence="1" key="2">
    <citation type="journal article" date="2015" name="Fish Shellfish Immunol.">
        <title>Early steps in the European eel (Anguilla anguilla)-Vibrio vulnificus interaction in the gills: Role of the RtxA13 toxin.</title>
        <authorList>
            <person name="Callol A."/>
            <person name="Pajuelo D."/>
            <person name="Ebbesson L."/>
            <person name="Teles M."/>
            <person name="MacKenzie S."/>
            <person name="Amaro C."/>
        </authorList>
    </citation>
    <scope>NUCLEOTIDE SEQUENCE</scope>
</reference>
<sequence length="49" mass="5486">MSMCIIIYIDELIMHIYLGPFYVTGSSFPVHFRLSIKAKAIPEPGGTAR</sequence>
<protein>
    <submittedName>
        <fullName evidence="1">Uncharacterized protein</fullName>
    </submittedName>
</protein>
<dbReference type="EMBL" id="GBXM01098320">
    <property type="protein sequence ID" value="JAH10257.1"/>
    <property type="molecule type" value="Transcribed_RNA"/>
</dbReference>
<organism evidence="1">
    <name type="scientific">Anguilla anguilla</name>
    <name type="common">European freshwater eel</name>
    <name type="synonym">Muraena anguilla</name>
    <dbReference type="NCBI Taxonomy" id="7936"/>
    <lineage>
        <taxon>Eukaryota</taxon>
        <taxon>Metazoa</taxon>
        <taxon>Chordata</taxon>
        <taxon>Craniata</taxon>
        <taxon>Vertebrata</taxon>
        <taxon>Euteleostomi</taxon>
        <taxon>Actinopterygii</taxon>
        <taxon>Neopterygii</taxon>
        <taxon>Teleostei</taxon>
        <taxon>Anguilliformes</taxon>
        <taxon>Anguillidae</taxon>
        <taxon>Anguilla</taxon>
    </lineage>
</organism>
<accession>A0A0E9Q190</accession>
<evidence type="ECO:0000313" key="1">
    <source>
        <dbReference type="EMBL" id="JAH10257.1"/>
    </source>
</evidence>